<dbReference type="Proteomes" id="UP000199727">
    <property type="component" value="Unassembled WGS sequence"/>
</dbReference>
<name>A0A854Q632_CRYNE</name>
<dbReference type="NCBIfam" id="TIGR00869">
    <property type="entry name" value="sec62"/>
    <property type="match status" value="1"/>
</dbReference>
<evidence type="ECO:0000313" key="13">
    <source>
        <dbReference type="EMBL" id="OXG14911.1"/>
    </source>
</evidence>
<keyword evidence="8 12" id="KW-1133">Transmembrane helix</keyword>
<gene>
    <name evidence="13" type="ORF">C361_05619</name>
</gene>
<dbReference type="InterPro" id="IPR004728">
    <property type="entry name" value="Sec62"/>
</dbReference>
<feature type="transmembrane region" description="Helical" evidence="12">
    <location>
        <begin position="155"/>
        <end position="177"/>
    </location>
</feature>
<evidence type="ECO:0000256" key="10">
    <source>
        <dbReference type="ARBA" id="ARBA00023136"/>
    </source>
</evidence>
<feature type="compositionally biased region" description="Basic and acidic residues" evidence="11">
    <location>
        <begin position="304"/>
        <end position="321"/>
    </location>
</feature>
<evidence type="ECO:0000256" key="5">
    <source>
        <dbReference type="ARBA" id="ARBA00022692"/>
    </source>
</evidence>
<evidence type="ECO:0000256" key="6">
    <source>
        <dbReference type="ARBA" id="ARBA00022824"/>
    </source>
</evidence>
<comment type="similarity">
    <text evidence="2">Belongs to the SEC62 family.</text>
</comment>
<evidence type="ECO:0000256" key="3">
    <source>
        <dbReference type="ARBA" id="ARBA00021257"/>
    </source>
</evidence>
<keyword evidence="5 12" id="KW-0812">Transmembrane</keyword>
<keyword evidence="7" id="KW-0653">Protein transport</keyword>
<keyword evidence="9" id="KW-0811">Translocation</keyword>
<dbReference type="EMBL" id="AMKT01000073">
    <property type="protein sequence ID" value="OXG14911.1"/>
    <property type="molecule type" value="Genomic_DNA"/>
</dbReference>
<dbReference type="AlphaFoldDB" id="A0A854Q632"/>
<dbReference type="Pfam" id="PF03839">
    <property type="entry name" value="Sec62"/>
    <property type="match status" value="1"/>
</dbReference>
<evidence type="ECO:0000256" key="9">
    <source>
        <dbReference type="ARBA" id="ARBA00023010"/>
    </source>
</evidence>
<evidence type="ECO:0000256" key="1">
    <source>
        <dbReference type="ARBA" id="ARBA00004477"/>
    </source>
</evidence>
<dbReference type="PANTHER" id="PTHR12443">
    <property type="entry name" value="TRANSLOCATION PROTEIN SEC62"/>
    <property type="match status" value="1"/>
</dbReference>
<proteinExistence type="inferred from homology"/>
<dbReference type="PANTHER" id="PTHR12443:SF9">
    <property type="entry name" value="TRANSLOCATION PROTEIN SEC62"/>
    <property type="match status" value="1"/>
</dbReference>
<dbReference type="InterPro" id="IPR011553">
    <property type="entry name" value="Sec62_asco"/>
</dbReference>
<reference evidence="13 14" key="1">
    <citation type="submission" date="2017-06" db="EMBL/GenBank/DDBJ databases">
        <title>Global population genomics of the pathogenic fungus Cryptococcus neoformans var. grubii.</title>
        <authorList>
            <person name="Cuomo C."/>
            <person name="Litvintseva A."/>
            <person name="Chen Y."/>
            <person name="Young S."/>
            <person name="Zeng Q."/>
            <person name="Chapman S."/>
            <person name="Gujja S."/>
            <person name="Saif S."/>
            <person name="Birren B."/>
        </authorList>
    </citation>
    <scope>NUCLEOTIDE SEQUENCE [LARGE SCALE GENOMIC DNA]</scope>
    <source>
        <strain evidence="13 14">Tu259-1</strain>
    </source>
</reference>
<feature type="region of interest" description="Disordered" evidence="11">
    <location>
        <begin position="248"/>
        <end position="327"/>
    </location>
</feature>
<sequence length="327" mass="35886">MATPANATSVVDAQKRAPQEFKNAVDFLRAKAGPKVRLGILNGKRVEYFKGKTAIRTLLSPHYQKLKKVPPVKDEDEAKALMVKLLPLYVFFSLFPSSLLFPAYCETKSAFFLRTDRPVPETPIPSGQPKPLRLSPQQSFDPLAYYTWFYDGSPLYTYLGGLAMVLIMLAGVMFPLWPVKLRIGVWYLSVGVLGLIGAFLGLAVVRLVFWCVTVLTMKRAIWIFPNLFEDVGFVDSFIPGWDYDEPKKKKKSGTHAKGHTHTKKHKSGSGSASGKAKHGQGQGHGGVEVSSLAPSSALPTTAEGEARAEGGSEGVRKRVTVEDADEE</sequence>
<keyword evidence="10 12" id="KW-0472">Membrane</keyword>
<feature type="compositionally biased region" description="Basic residues" evidence="11">
    <location>
        <begin position="248"/>
        <end position="267"/>
    </location>
</feature>
<accession>A0A854Q632</accession>
<evidence type="ECO:0000256" key="11">
    <source>
        <dbReference type="SAM" id="MobiDB-lite"/>
    </source>
</evidence>
<evidence type="ECO:0000256" key="2">
    <source>
        <dbReference type="ARBA" id="ARBA00010604"/>
    </source>
</evidence>
<evidence type="ECO:0000256" key="4">
    <source>
        <dbReference type="ARBA" id="ARBA00022448"/>
    </source>
</evidence>
<keyword evidence="6" id="KW-0256">Endoplasmic reticulum</keyword>
<protein>
    <recommendedName>
        <fullName evidence="3">Translocation protein SEC62</fullName>
    </recommendedName>
</protein>
<organism evidence="13 14">
    <name type="scientific">Cryptococcus neoformans Tu259-1</name>
    <dbReference type="NCBI Taxonomy" id="1230072"/>
    <lineage>
        <taxon>Eukaryota</taxon>
        <taxon>Fungi</taxon>
        <taxon>Dikarya</taxon>
        <taxon>Basidiomycota</taxon>
        <taxon>Agaricomycotina</taxon>
        <taxon>Tremellomycetes</taxon>
        <taxon>Tremellales</taxon>
        <taxon>Cryptococcaceae</taxon>
        <taxon>Cryptococcus</taxon>
        <taxon>Cryptococcus neoformans species complex</taxon>
    </lineage>
</organism>
<evidence type="ECO:0000313" key="14">
    <source>
        <dbReference type="Proteomes" id="UP000199727"/>
    </source>
</evidence>
<comment type="subcellular location">
    <subcellularLocation>
        <location evidence="1">Endoplasmic reticulum membrane</location>
        <topology evidence="1">Multi-pass membrane protein</topology>
    </subcellularLocation>
</comment>
<comment type="caution">
    <text evidence="13">The sequence shown here is derived from an EMBL/GenBank/DDBJ whole genome shotgun (WGS) entry which is preliminary data.</text>
</comment>
<feature type="transmembrane region" description="Helical" evidence="12">
    <location>
        <begin position="183"/>
        <end position="209"/>
    </location>
</feature>
<dbReference type="GO" id="GO:0005789">
    <property type="term" value="C:endoplasmic reticulum membrane"/>
    <property type="evidence" value="ECO:0007669"/>
    <property type="project" value="UniProtKB-SubCell"/>
</dbReference>
<evidence type="ECO:0000256" key="12">
    <source>
        <dbReference type="SAM" id="Phobius"/>
    </source>
</evidence>
<dbReference type="GO" id="GO:0031204">
    <property type="term" value="P:post-translational protein targeting to membrane, translocation"/>
    <property type="evidence" value="ECO:0007669"/>
    <property type="project" value="TreeGrafter"/>
</dbReference>
<keyword evidence="4" id="KW-0813">Transport</keyword>
<evidence type="ECO:0000256" key="8">
    <source>
        <dbReference type="ARBA" id="ARBA00022989"/>
    </source>
</evidence>
<evidence type="ECO:0000256" key="7">
    <source>
        <dbReference type="ARBA" id="ARBA00022927"/>
    </source>
</evidence>
<dbReference type="OrthoDB" id="200187at2759"/>